<evidence type="ECO:0000313" key="3">
    <source>
        <dbReference type="Proteomes" id="UP000243459"/>
    </source>
</evidence>
<dbReference type="Pfam" id="PF03478">
    <property type="entry name" value="Beta-prop_KIB1-4"/>
    <property type="match status" value="1"/>
</dbReference>
<dbReference type="Gramene" id="ONK65071">
    <property type="protein sequence ID" value="ONK65071"/>
    <property type="gene ID" value="A4U43_C07F33300"/>
</dbReference>
<dbReference type="InterPro" id="IPR005174">
    <property type="entry name" value="KIB1-4_b-propeller"/>
</dbReference>
<keyword evidence="3" id="KW-1185">Reference proteome</keyword>
<reference evidence="3" key="1">
    <citation type="journal article" date="2017" name="Nat. Commun.">
        <title>The asparagus genome sheds light on the origin and evolution of a young Y chromosome.</title>
        <authorList>
            <person name="Harkess A."/>
            <person name="Zhou J."/>
            <person name="Xu C."/>
            <person name="Bowers J.E."/>
            <person name="Van der Hulst R."/>
            <person name="Ayyampalayam S."/>
            <person name="Mercati F."/>
            <person name="Riccardi P."/>
            <person name="McKain M.R."/>
            <person name="Kakrana A."/>
            <person name="Tang H."/>
            <person name="Ray J."/>
            <person name="Groenendijk J."/>
            <person name="Arikit S."/>
            <person name="Mathioni S.M."/>
            <person name="Nakano M."/>
            <person name="Shan H."/>
            <person name="Telgmann-Rauber A."/>
            <person name="Kanno A."/>
            <person name="Yue Z."/>
            <person name="Chen H."/>
            <person name="Li W."/>
            <person name="Chen Y."/>
            <person name="Xu X."/>
            <person name="Zhang Y."/>
            <person name="Luo S."/>
            <person name="Chen H."/>
            <person name="Gao J."/>
            <person name="Mao Z."/>
            <person name="Pires J.C."/>
            <person name="Luo M."/>
            <person name="Kudrna D."/>
            <person name="Wing R.A."/>
            <person name="Meyers B.C."/>
            <person name="Yi K."/>
            <person name="Kong H."/>
            <person name="Lavrijsen P."/>
            <person name="Sunseri F."/>
            <person name="Falavigna A."/>
            <person name="Ye Y."/>
            <person name="Leebens-Mack J.H."/>
            <person name="Chen G."/>
        </authorList>
    </citation>
    <scope>NUCLEOTIDE SEQUENCE [LARGE SCALE GENOMIC DNA]</scope>
    <source>
        <strain evidence="3">cv. DH0086</strain>
    </source>
</reference>
<evidence type="ECO:0000259" key="1">
    <source>
        <dbReference type="Pfam" id="PF03478"/>
    </source>
</evidence>
<gene>
    <name evidence="2" type="ORF">A4U43_C07F33300</name>
</gene>
<evidence type="ECO:0000313" key="2">
    <source>
        <dbReference type="EMBL" id="ONK65071.1"/>
    </source>
</evidence>
<accession>A0A5P1EKE9</accession>
<feature type="domain" description="KIB1-4 beta-propeller" evidence="1">
    <location>
        <begin position="82"/>
        <end position="154"/>
    </location>
</feature>
<organism evidence="2 3">
    <name type="scientific">Asparagus officinalis</name>
    <name type="common">Garden asparagus</name>
    <dbReference type="NCBI Taxonomy" id="4686"/>
    <lineage>
        <taxon>Eukaryota</taxon>
        <taxon>Viridiplantae</taxon>
        <taxon>Streptophyta</taxon>
        <taxon>Embryophyta</taxon>
        <taxon>Tracheophyta</taxon>
        <taxon>Spermatophyta</taxon>
        <taxon>Magnoliopsida</taxon>
        <taxon>Liliopsida</taxon>
        <taxon>Asparagales</taxon>
        <taxon>Asparagaceae</taxon>
        <taxon>Asparagoideae</taxon>
        <taxon>Asparagus</taxon>
    </lineage>
</organism>
<protein>
    <recommendedName>
        <fullName evidence="1">KIB1-4 beta-propeller domain-containing protein</fullName>
    </recommendedName>
</protein>
<dbReference type="EMBL" id="CM007387">
    <property type="protein sequence ID" value="ONK65071.1"/>
    <property type="molecule type" value="Genomic_DNA"/>
</dbReference>
<dbReference type="AlphaFoldDB" id="A0A5P1EKE9"/>
<sequence length="206" mass="22695">MRSVGVRIGDVTRARVLGRVIGGRWRLRLPMGRGWSGGGLVGAEQEARGVVAAAALLAPAAQIVGGGNKVEMGADILKLDKVGETKRRELDIQKLMDDGGSDDANKKWVPIRSLGNSSFFLGLNQSISLSTATFPRLRTNCIYIPRDAVYRMSPENDTCAATREDDDDLRTHLIYDLRDEGLDEYYSSEPFYSLWMTPRLPSKSTC</sequence>
<proteinExistence type="predicted"/>
<dbReference type="Proteomes" id="UP000243459">
    <property type="component" value="Chromosome 7"/>
</dbReference>
<name>A0A5P1EKE9_ASPOF</name>